<name>A0A644TZ53_9ZZZZ</name>
<dbReference type="PROSITE" id="PS00061">
    <property type="entry name" value="ADH_SHORT"/>
    <property type="match status" value="1"/>
</dbReference>
<dbReference type="FunFam" id="3.40.50.720:FF:000173">
    <property type="entry name" value="3-oxoacyl-[acyl-carrier protein] reductase"/>
    <property type="match status" value="1"/>
</dbReference>
<evidence type="ECO:0000256" key="1">
    <source>
        <dbReference type="ARBA" id="ARBA00006484"/>
    </source>
</evidence>
<dbReference type="PANTHER" id="PTHR42760">
    <property type="entry name" value="SHORT-CHAIN DEHYDROGENASES/REDUCTASES FAMILY MEMBER"/>
    <property type="match status" value="1"/>
</dbReference>
<dbReference type="SMART" id="SM00822">
    <property type="entry name" value="PKS_KR"/>
    <property type="match status" value="1"/>
</dbReference>
<keyword evidence="2 4" id="KW-0560">Oxidoreductase</keyword>
<dbReference type="PANTHER" id="PTHR42760:SF133">
    <property type="entry name" value="3-OXOACYL-[ACYL-CARRIER-PROTEIN] REDUCTASE"/>
    <property type="match status" value="1"/>
</dbReference>
<accession>A0A644TZ53</accession>
<gene>
    <name evidence="4" type="primary">fabG_15</name>
    <name evidence="4" type="ORF">SDC9_16683</name>
</gene>
<dbReference type="EC" id="1.1.1.100" evidence="4"/>
<evidence type="ECO:0000313" key="4">
    <source>
        <dbReference type="EMBL" id="MPL70921.1"/>
    </source>
</evidence>
<dbReference type="InterPro" id="IPR020904">
    <property type="entry name" value="Sc_DH/Rdtase_CS"/>
</dbReference>
<proteinExistence type="inferred from homology"/>
<comment type="caution">
    <text evidence="4">The sequence shown here is derived from an EMBL/GenBank/DDBJ whole genome shotgun (WGS) entry which is preliminary data.</text>
</comment>
<feature type="domain" description="Ketoreductase" evidence="3">
    <location>
        <begin position="7"/>
        <end position="189"/>
    </location>
</feature>
<dbReference type="GO" id="GO:0004316">
    <property type="term" value="F:3-oxoacyl-[acyl-carrier-protein] reductase (NADPH) activity"/>
    <property type="evidence" value="ECO:0007669"/>
    <property type="project" value="UniProtKB-EC"/>
</dbReference>
<organism evidence="4">
    <name type="scientific">bioreactor metagenome</name>
    <dbReference type="NCBI Taxonomy" id="1076179"/>
    <lineage>
        <taxon>unclassified sequences</taxon>
        <taxon>metagenomes</taxon>
        <taxon>ecological metagenomes</taxon>
    </lineage>
</organism>
<dbReference type="AlphaFoldDB" id="A0A644TZ53"/>
<dbReference type="InterPro" id="IPR036291">
    <property type="entry name" value="NAD(P)-bd_dom_sf"/>
</dbReference>
<dbReference type="PRINTS" id="PR00081">
    <property type="entry name" value="GDHRDH"/>
</dbReference>
<dbReference type="InterPro" id="IPR057326">
    <property type="entry name" value="KR_dom"/>
</dbReference>
<reference evidence="4" key="1">
    <citation type="submission" date="2019-08" db="EMBL/GenBank/DDBJ databases">
        <authorList>
            <person name="Kucharzyk K."/>
            <person name="Murdoch R.W."/>
            <person name="Higgins S."/>
            <person name="Loffler F."/>
        </authorList>
    </citation>
    <scope>NUCLEOTIDE SEQUENCE</scope>
</reference>
<protein>
    <submittedName>
        <fullName evidence="4">3-oxoacyl-[acyl-carrier-protein] reductase FabG</fullName>
        <ecNumber evidence="4">1.1.1.100</ecNumber>
    </submittedName>
</protein>
<dbReference type="PRINTS" id="PR00080">
    <property type="entry name" value="SDRFAMILY"/>
</dbReference>
<dbReference type="NCBIfam" id="NF009466">
    <property type="entry name" value="PRK12826.1-2"/>
    <property type="match status" value="1"/>
</dbReference>
<dbReference type="Pfam" id="PF13561">
    <property type="entry name" value="adh_short_C2"/>
    <property type="match status" value="1"/>
</dbReference>
<evidence type="ECO:0000256" key="2">
    <source>
        <dbReference type="ARBA" id="ARBA00023002"/>
    </source>
</evidence>
<dbReference type="Gene3D" id="3.40.50.720">
    <property type="entry name" value="NAD(P)-binding Rossmann-like Domain"/>
    <property type="match status" value="1"/>
</dbReference>
<dbReference type="SUPFAM" id="SSF51735">
    <property type="entry name" value="NAD(P)-binding Rossmann-fold domains"/>
    <property type="match status" value="1"/>
</dbReference>
<dbReference type="InterPro" id="IPR002347">
    <property type="entry name" value="SDR_fam"/>
</dbReference>
<dbReference type="EMBL" id="VSSQ01000055">
    <property type="protein sequence ID" value="MPL70921.1"/>
    <property type="molecule type" value="Genomic_DNA"/>
</dbReference>
<evidence type="ECO:0000259" key="3">
    <source>
        <dbReference type="SMART" id="SM00822"/>
    </source>
</evidence>
<comment type="similarity">
    <text evidence="1">Belongs to the short-chain dehydrogenases/reductases (SDR) family.</text>
</comment>
<sequence length="246" mass="26042">MDRMKDKICLVTGGARGIGRTIVDRFAEEGAGMVFALDVNDSGFEELQAGRKNVRGAVVNVTDTAQIQAFVEKVVAEFGRIDALVNNAGITKDALIQKMSDDDWWAVINVNLAGVFKMTRAVAPQMMLGGSGAIVSIASVVGLDGNIGQSNYAAAKGGIVAMTKGWAKEFARKGAKVRVNSVSPGYCRTPMIETVPEKVLEPIIAKTPLGRLAMPIDIANAVLFLCSDEAVFITGQVLRVDGGLVL</sequence>